<gene>
    <name evidence="1" type="ORF">FE247_08540</name>
</gene>
<feature type="non-terminal residue" evidence="1">
    <location>
        <position position="32"/>
    </location>
</feature>
<organism evidence="1 2">
    <name type="scientific">Aliarcobacter cibarius</name>
    <dbReference type="NCBI Taxonomy" id="255507"/>
    <lineage>
        <taxon>Bacteria</taxon>
        <taxon>Pseudomonadati</taxon>
        <taxon>Campylobacterota</taxon>
        <taxon>Epsilonproteobacteria</taxon>
        <taxon>Campylobacterales</taxon>
        <taxon>Arcobacteraceae</taxon>
        <taxon>Aliarcobacter</taxon>
    </lineage>
</organism>
<evidence type="ECO:0000313" key="1">
    <source>
        <dbReference type="EMBL" id="TLS97296.1"/>
    </source>
</evidence>
<evidence type="ECO:0000313" key="2">
    <source>
        <dbReference type="Proteomes" id="UP000305417"/>
    </source>
</evidence>
<protein>
    <submittedName>
        <fullName evidence="1">Peroxiredoxin</fullName>
    </submittedName>
</protein>
<name>A0ABY2V3M0_9BACT</name>
<reference evidence="1 2" key="1">
    <citation type="submission" date="2019-05" db="EMBL/GenBank/DDBJ databases">
        <title>Arcobacter cibarius and Arcobacter thereius providing challenges in identification an antibiotic susceptibility and Quinolone resistance.</title>
        <authorList>
            <person name="Busch A."/>
            <person name="Hanel I."/>
            <person name="Hotzel H."/>
            <person name="Tomaso H."/>
        </authorList>
    </citation>
    <scope>NUCLEOTIDE SEQUENCE [LARGE SCALE GENOMIC DNA]</scope>
    <source>
        <strain evidence="1 2">16CS0831-2</strain>
    </source>
</reference>
<comment type="caution">
    <text evidence="1">The sequence shown here is derived from an EMBL/GenBank/DDBJ whole genome shotgun (WGS) entry which is preliminary data.</text>
</comment>
<dbReference type="Proteomes" id="UP000305417">
    <property type="component" value="Unassembled WGS sequence"/>
</dbReference>
<dbReference type="EMBL" id="VBUC01000022">
    <property type="protein sequence ID" value="TLS97296.1"/>
    <property type="molecule type" value="Genomic_DNA"/>
</dbReference>
<sequence>MLVTKKAPDFTATAVLADGTIVEDFNLYKNIG</sequence>
<proteinExistence type="predicted"/>
<keyword evidence="2" id="KW-1185">Reference proteome</keyword>
<accession>A0ABY2V3M0</accession>